<dbReference type="SMART" id="SM00408">
    <property type="entry name" value="IGc2"/>
    <property type="match status" value="5"/>
</dbReference>
<feature type="domain" description="Ig-like" evidence="5">
    <location>
        <begin position="397"/>
        <end position="493"/>
    </location>
</feature>
<dbReference type="EMBL" id="VXIV02000432">
    <property type="protein sequence ID" value="KAF6038307.1"/>
    <property type="molecule type" value="Genomic_DNA"/>
</dbReference>
<dbReference type="PROSITE" id="PS50853">
    <property type="entry name" value="FN3"/>
    <property type="match status" value="2"/>
</dbReference>
<dbReference type="PROSITE" id="PS50835">
    <property type="entry name" value="IG_LIKE"/>
    <property type="match status" value="6"/>
</dbReference>
<dbReference type="InterPro" id="IPR007110">
    <property type="entry name" value="Ig-like_dom"/>
</dbReference>
<dbReference type="AlphaFoldDB" id="A0A7J7KJA2"/>
<dbReference type="SMART" id="SM00034">
    <property type="entry name" value="CLECT"/>
    <property type="match status" value="1"/>
</dbReference>
<reference evidence="7" key="1">
    <citation type="submission" date="2020-06" db="EMBL/GenBank/DDBJ databases">
        <title>Draft genome of Bugula neritina, a colonial animal packing powerful symbionts and potential medicines.</title>
        <authorList>
            <person name="Rayko M."/>
        </authorList>
    </citation>
    <scope>NUCLEOTIDE SEQUENCE [LARGE SCALE GENOMIC DNA]</scope>
    <source>
        <strain evidence="7">Kwan_BN1</strain>
    </source>
</reference>
<dbReference type="Pfam" id="PF13927">
    <property type="entry name" value="Ig_3"/>
    <property type="match status" value="4"/>
</dbReference>
<dbReference type="PANTHER" id="PTHR44170:SF6">
    <property type="entry name" value="CONTACTIN"/>
    <property type="match status" value="1"/>
</dbReference>
<keyword evidence="8" id="KW-1185">Reference proteome</keyword>
<dbReference type="InterPro" id="IPR036179">
    <property type="entry name" value="Ig-like_dom_sf"/>
</dbReference>
<evidence type="ECO:0000313" key="7">
    <source>
        <dbReference type="EMBL" id="KAF6038307.1"/>
    </source>
</evidence>
<dbReference type="InterPro" id="IPR016186">
    <property type="entry name" value="C-type_lectin-like/link_sf"/>
</dbReference>
<keyword evidence="3" id="KW-0732">Signal</keyword>
<feature type="domain" description="Fibronectin type-III" evidence="6">
    <location>
        <begin position="798"/>
        <end position="894"/>
    </location>
</feature>
<organism evidence="7 8">
    <name type="scientific">Bugula neritina</name>
    <name type="common">Brown bryozoan</name>
    <name type="synonym">Sertularia neritina</name>
    <dbReference type="NCBI Taxonomy" id="10212"/>
    <lineage>
        <taxon>Eukaryota</taxon>
        <taxon>Metazoa</taxon>
        <taxon>Spiralia</taxon>
        <taxon>Lophotrochozoa</taxon>
        <taxon>Bryozoa</taxon>
        <taxon>Gymnolaemata</taxon>
        <taxon>Cheilostomatida</taxon>
        <taxon>Flustrina</taxon>
        <taxon>Buguloidea</taxon>
        <taxon>Bugulidae</taxon>
        <taxon>Bugula</taxon>
    </lineage>
</organism>
<dbReference type="Gene3D" id="3.10.100.10">
    <property type="entry name" value="Mannose-Binding Protein A, subunit A"/>
    <property type="match status" value="1"/>
</dbReference>
<protein>
    <submittedName>
        <fullName evidence="7">CNTN3</fullName>
    </submittedName>
</protein>
<dbReference type="Pfam" id="PF00047">
    <property type="entry name" value="ig"/>
    <property type="match status" value="1"/>
</dbReference>
<dbReference type="CDD" id="cd00037">
    <property type="entry name" value="CLECT"/>
    <property type="match status" value="1"/>
</dbReference>
<dbReference type="Proteomes" id="UP000593567">
    <property type="component" value="Unassembled WGS sequence"/>
</dbReference>
<feature type="domain" description="Ig-like" evidence="5">
    <location>
        <begin position="292"/>
        <end position="381"/>
    </location>
</feature>
<feature type="domain" description="Ig-like" evidence="5">
    <location>
        <begin position="713"/>
        <end position="790"/>
    </location>
</feature>
<dbReference type="InterPro" id="IPR013783">
    <property type="entry name" value="Ig-like_fold"/>
</dbReference>
<dbReference type="InterPro" id="IPR036116">
    <property type="entry name" value="FN3_sf"/>
</dbReference>
<dbReference type="InterPro" id="IPR013151">
    <property type="entry name" value="Immunoglobulin_dom"/>
</dbReference>
<dbReference type="InterPro" id="IPR003599">
    <property type="entry name" value="Ig_sub"/>
</dbReference>
<gene>
    <name evidence="7" type="ORF">EB796_003388</name>
</gene>
<evidence type="ECO:0000313" key="8">
    <source>
        <dbReference type="Proteomes" id="UP000593567"/>
    </source>
</evidence>
<evidence type="ECO:0000259" key="6">
    <source>
        <dbReference type="PROSITE" id="PS50853"/>
    </source>
</evidence>
<dbReference type="FunFam" id="2.60.40.10:FF:000028">
    <property type="entry name" value="Neuronal cell adhesion molecule"/>
    <property type="match status" value="1"/>
</dbReference>
<dbReference type="SMART" id="SM00409">
    <property type="entry name" value="IG"/>
    <property type="match status" value="6"/>
</dbReference>
<dbReference type="InterPro" id="IPR003961">
    <property type="entry name" value="FN3_dom"/>
</dbReference>
<dbReference type="PANTHER" id="PTHR44170">
    <property type="entry name" value="PROTEIN SIDEKICK"/>
    <property type="match status" value="1"/>
</dbReference>
<dbReference type="SUPFAM" id="SSF49265">
    <property type="entry name" value="Fibronectin type III"/>
    <property type="match status" value="2"/>
</dbReference>
<evidence type="ECO:0000256" key="1">
    <source>
        <dbReference type="ARBA" id="ARBA00022737"/>
    </source>
</evidence>
<feature type="domain" description="Fibronectin type-III" evidence="6">
    <location>
        <begin position="896"/>
        <end position="994"/>
    </location>
</feature>
<feature type="domain" description="Ig-like" evidence="5">
    <location>
        <begin position="593"/>
        <end position="685"/>
    </location>
</feature>
<keyword evidence="1" id="KW-0677">Repeat</keyword>
<evidence type="ECO:0000259" key="4">
    <source>
        <dbReference type="PROSITE" id="PS50041"/>
    </source>
</evidence>
<dbReference type="OrthoDB" id="3666223at2759"/>
<dbReference type="GO" id="GO:0016020">
    <property type="term" value="C:membrane"/>
    <property type="evidence" value="ECO:0007669"/>
    <property type="project" value="UniProtKB-SubCell"/>
</dbReference>
<feature type="domain" description="Ig-like" evidence="5">
    <location>
        <begin position="496"/>
        <end position="587"/>
    </location>
</feature>
<dbReference type="PROSITE" id="PS50041">
    <property type="entry name" value="C_TYPE_LECTIN_2"/>
    <property type="match status" value="1"/>
</dbReference>
<sequence>MMLLRLCLLIITLITECVVSQNPVSPECPSPWVPESSKCYKFVSDVDSLLSWEDAMINCQKQGAELISINSEAENQFVQNWFSINDDKPGQLVGWNRFWFHSLLDYTRNPQADTGDYVVYQYDDTGNHQDQPGYFWVRGVGEIKRAYICEILKVEATEINSNARDFIFGADDVHPDRIYRGPYFVTQPQDIRFQISIDAPACTQDCPSVTFECDAKGYPQPTYQWYEGLGAEARPIVATNANHITITNGRLTIHDPSRDRDTSSYWCEASNQFGKVKSESATISYITLNEFPNNDKDVPARAYEAAVIVCDHDKQDGIRYNYRWFKNNDPTDWISPLYANHIFVSKSGSLYFSSVTSADDAAYYCTVSIEGGGTESRTSAAYNLIVDTSPSYRDIGPTIHNDFIKIIPKNPVKGDKVYLECFARFTRNHGQPPRYEWKRADGLPLPPGSVVEQSEYSRRLVIPSVTSQDEGEYTCTVSDVQSSDFQTVALRISSKPYFGEGRLDNLHLDQGGDYEWTCLANGNPPPTYSWYVNGTLLTSVNTPAGISFSDNNKVLQFQNLDKNVHPGMYQCAASNSHGTTYSSAQVRVLEFAPNFNKHPMLGQVLATEGGNTTIPCNPEGAPKPTIRWLKNGVPFNVNKDSSSPKRILPNDDLYLSGIQKNVDEAEYTCVAENTAINPETGERLSEAQAKTFLKVVQRTTLDFGPIGDDYLLGTDVMLQCRANFHNILDLVYLWFHNDKLIDFDDWKMSQTYKRGEGVSRGDLHISNITYEERGYYKCQVKTKSDQATLPARVGVYGPPGEPAGIKASNPGKHSAIVSWSEGATNGEKITSYIIEKYNVESQEWVLAKKVIDPEDVANGNTTVTGLYADTGYKFRIKAVNKYGVGVAGLESMPTQTPQQIVVQPLNATALTVYWDPIPNSKTVTGGELSGFHIQYWKDGTRQEYGRRNTVLGNVTDGTIIGLEPATDYLVTAQLFNSAGDAPPGRIIPQTTWYNAPLNMPEYVTINRTTDGTLGVNFRGVVTGPNEEPLDGYKVRIWRQGEDVRNAMDFDCGRRTWTFIDYNFEKSSFYNLRVFGYSRGGVGKMSSPLIKFSIGCNQKQTTDDTETVWKYLCSSSYCLSASYISISFILILHQILASVF</sequence>
<dbReference type="CDD" id="cd00063">
    <property type="entry name" value="FN3"/>
    <property type="match status" value="2"/>
</dbReference>
<accession>A0A7J7KJA2</accession>
<dbReference type="SMART" id="SM00060">
    <property type="entry name" value="FN3"/>
    <property type="match status" value="3"/>
</dbReference>
<evidence type="ECO:0000259" key="5">
    <source>
        <dbReference type="PROSITE" id="PS50835"/>
    </source>
</evidence>
<feature type="domain" description="Ig-like" evidence="5">
    <location>
        <begin position="182"/>
        <end position="284"/>
    </location>
</feature>
<keyword evidence="2" id="KW-1015">Disulfide bond</keyword>
<dbReference type="SUPFAM" id="SSF48726">
    <property type="entry name" value="Immunoglobulin"/>
    <property type="match status" value="6"/>
</dbReference>
<feature type="signal peptide" evidence="3">
    <location>
        <begin position="1"/>
        <end position="20"/>
    </location>
</feature>
<dbReference type="CDD" id="cd00096">
    <property type="entry name" value="Ig"/>
    <property type="match status" value="1"/>
</dbReference>
<dbReference type="InterPro" id="IPR016187">
    <property type="entry name" value="CTDL_fold"/>
</dbReference>
<dbReference type="SUPFAM" id="SSF56436">
    <property type="entry name" value="C-type lectin-like"/>
    <property type="match status" value="1"/>
</dbReference>
<name>A0A7J7KJA2_BUGNE</name>
<feature type="chain" id="PRO_5029740831" evidence="3">
    <location>
        <begin position="21"/>
        <end position="1139"/>
    </location>
</feature>
<evidence type="ECO:0000256" key="3">
    <source>
        <dbReference type="SAM" id="SignalP"/>
    </source>
</evidence>
<dbReference type="Gene3D" id="2.60.40.10">
    <property type="entry name" value="Immunoglobulins"/>
    <property type="match status" value="8"/>
</dbReference>
<dbReference type="InterPro" id="IPR001304">
    <property type="entry name" value="C-type_lectin-like"/>
</dbReference>
<feature type="domain" description="C-type lectin" evidence="4">
    <location>
        <begin position="35"/>
        <end position="150"/>
    </location>
</feature>
<evidence type="ECO:0000256" key="2">
    <source>
        <dbReference type="ARBA" id="ARBA00023157"/>
    </source>
</evidence>
<dbReference type="InterPro" id="IPR003598">
    <property type="entry name" value="Ig_sub2"/>
</dbReference>
<dbReference type="GO" id="GO:0098609">
    <property type="term" value="P:cell-cell adhesion"/>
    <property type="evidence" value="ECO:0007669"/>
    <property type="project" value="TreeGrafter"/>
</dbReference>
<comment type="caution">
    <text evidence="7">The sequence shown here is derived from an EMBL/GenBank/DDBJ whole genome shotgun (WGS) entry which is preliminary data.</text>
</comment>
<proteinExistence type="predicted"/>
<dbReference type="Pfam" id="PF00041">
    <property type="entry name" value="fn3"/>
    <property type="match status" value="2"/>
</dbReference>